<accession>A0A0H5CZ82</accession>
<dbReference type="SMART" id="SM00421">
    <property type="entry name" value="HTH_LUXR"/>
    <property type="match status" value="1"/>
</dbReference>
<proteinExistence type="predicted"/>
<protein>
    <submittedName>
        <fullName evidence="2">Bacterial regulatory proteins, luxR family</fullName>
    </submittedName>
</protein>
<gene>
    <name evidence="2" type="ORF">NIT7321_00972</name>
</gene>
<organism evidence="2 3">
    <name type="scientific">Phaeobacter italicus</name>
    <dbReference type="NCBI Taxonomy" id="481446"/>
    <lineage>
        <taxon>Bacteria</taxon>
        <taxon>Pseudomonadati</taxon>
        <taxon>Pseudomonadota</taxon>
        <taxon>Alphaproteobacteria</taxon>
        <taxon>Rhodobacterales</taxon>
        <taxon>Roseobacteraceae</taxon>
        <taxon>Phaeobacter</taxon>
    </lineage>
</organism>
<feature type="domain" description="HTH luxR-type" evidence="1">
    <location>
        <begin position="316"/>
        <end position="373"/>
    </location>
</feature>
<dbReference type="Proteomes" id="UP000043764">
    <property type="component" value="Unassembled WGS sequence"/>
</dbReference>
<dbReference type="GO" id="GO:0003677">
    <property type="term" value="F:DNA binding"/>
    <property type="evidence" value="ECO:0007669"/>
    <property type="project" value="InterPro"/>
</dbReference>
<dbReference type="SUPFAM" id="SSF46894">
    <property type="entry name" value="C-terminal effector domain of the bipartite response regulators"/>
    <property type="match status" value="1"/>
</dbReference>
<dbReference type="InterPro" id="IPR000792">
    <property type="entry name" value="Tscrpt_reg_LuxR_C"/>
</dbReference>
<reference evidence="3" key="1">
    <citation type="submission" date="2015-05" db="EMBL/GenBank/DDBJ databases">
        <authorList>
            <person name="Rodrigo-Torres Lidia"/>
            <person name="Arahal R.David."/>
        </authorList>
    </citation>
    <scope>NUCLEOTIDE SEQUENCE [LARGE SCALE GENOMIC DNA]</scope>
    <source>
        <strain evidence="3">CECT 7321</strain>
    </source>
</reference>
<dbReference type="InterPro" id="IPR036388">
    <property type="entry name" value="WH-like_DNA-bd_sf"/>
</dbReference>
<dbReference type="AlphaFoldDB" id="A0A0H5CZ82"/>
<evidence type="ECO:0000259" key="1">
    <source>
        <dbReference type="SMART" id="SM00421"/>
    </source>
</evidence>
<dbReference type="GO" id="GO:0006355">
    <property type="term" value="P:regulation of DNA-templated transcription"/>
    <property type="evidence" value="ECO:0007669"/>
    <property type="project" value="InterPro"/>
</dbReference>
<evidence type="ECO:0000313" key="2">
    <source>
        <dbReference type="EMBL" id="CRL10129.1"/>
    </source>
</evidence>
<sequence>MKFTEKDISDLVALTYQAALNGTAGWREFLTEFGKIGDGFKTFFLIQDCSSNAANGILYDGFDPEWIEAFEAYYASTNPTPVDTLGIGDIKTSSMMIERSEMEASEFYNDWLKPQEDLIGCAALTVNRSAGQVFVIGSSIRRRDIDEKEPATVKLLGLIKPHVLRVLDIQKTICEQRLLLSAAAHRPAETVGIFVTKGHHRLVYANDVGASLLREGRVVRRDEMGRFRFSDPADEHAHQAAIPAIVSDMVGEVKCFEVSAGTDSELVYRCKVTPLQACDVLPGALAAIRTGSAGLNVLTIEQIRKAEAPVQTLASRFGLTRSEARAALRVANGETAKEISEAHSVSLATVRNQIKSAMCKVGVRRQVELALTVFKATNR</sequence>
<keyword evidence="3" id="KW-1185">Reference proteome</keyword>
<dbReference type="InterPro" id="IPR016032">
    <property type="entry name" value="Sig_transdc_resp-reg_C-effctor"/>
</dbReference>
<dbReference type="EMBL" id="CVRL01000013">
    <property type="protein sequence ID" value="CRL10129.1"/>
    <property type="molecule type" value="Genomic_DNA"/>
</dbReference>
<name>A0A0H5CZ82_9RHOB</name>
<dbReference type="Gene3D" id="1.10.10.10">
    <property type="entry name" value="Winged helix-like DNA-binding domain superfamily/Winged helix DNA-binding domain"/>
    <property type="match status" value="1"/>
</dbReference>
<evidence type="ECO:0000313" key="3">
    <source>
        <dbReference type="Proteomes" id="UP000043764"/>
    </source>
</evidence>